<keyword evidence="3" id="KW-1003">Cell membrane</keyword>
<feature type="transmembrane region" description="Helical" evidence="8">
    <location>
        <begin position="99"/>
        <end position="123"/>
    </location>
</feature>
<dbReference type="EMBL" id="CP076362">
    <property type="protein sequence ID" value="QWK92153.1"/>
    <property type="molecule type" value="Genomic_DNA"/>
</dbReference>
<gene>
    <name evidence="10" type="ORF">KM031_17800</name>
</gene>
<dbReference type="KEGG" id="gfu:KM031_17800"/>
<dbReference type="SUPFAM" id="SSF161098">
    <property type="entry name" value="MetI-like"/>
    <property type="match status" value="1"/>
</dbReference>
<dbReference type="Gene3D" id="1.10.3720.10">
    <property type="entry name" value="MetI-like"/>
    <property type="match status" value="1"/>
</dbReference>
<dbReference type="GO" id="GO:0005886">
    <property type="term" value="C:plasma membrane"/>
    <property type="evidence" value="ECO:0007669"/>
    <property type="project" value="UniProtKB-SubCell"/>
</dbReference>
<feature type="transmembrane region" description="Helical" evidence="8">
    <location>
        <begin position="68"/>
        <end position="87"/>
    </location>
</feature>
<dbReference type="PROSITE" id="PS50928">
    <property type="entry name" value="ABC_TM1"/>
    <property type="match status" value="1"/>
</dbReference>
<evidence type="ECO:0000313" key="11">
    <source>
        <dbReference type="Proteomes" id="UP000679352"/>
    </source>
</evidence>
<evidence type="ECO:0000256" key="7">
    <source>
        <dbReference type="ARBA" id="ARBA00023136"/>
    </source>
</evidence>
<evidence type="ECO:0000259" key="9">
    <source>
        <dbReference type="PROSITE" id="PS50928"/>
    </source>
</evidence>
<evidence type="ECO:0000256" key="3">
    <source>
        <dbReference type="ARBA" id="ARBA00022475"/>
    </source>
</evidence>
<dbReference type="RefSeq" id="WP_215505169.1">
    <property type="nucleotide sequence ID" value="NZ_CP076362.1"/>
</dbReference>
<keyword evidence="11" id="KW-1185">Reference proteome</keyword>
<evidence type="ECO:0000256" key="5">
    <source>
        <dbReference type="ARBA" id="ARBA00022692"/>
    </source>
</evidence>
<keyword evidence="4" id="KW-0997">Cell inner membrane</keyword>
<comment type="similarity">
    <text evidence="8">Belongs to the binding-protein-dependent transport system permease family.</text>
</comment>
<proteinExistence type="inferred from homology"/>
<dbReference type="GO" id="GO:0055085">
    <property type="term" value="P:transmembrane transport"/>
    <property type="evidence" value="ECO:0007669"/>
    <property type="project" value="InterPro"/>
</dbReference>
<dbReference type="Pfam" id="PF00528">
    <property type="entry name" value="BPD_transp_1"/>
    <property type="match status" value="1"/>
</dbReference>
<evidence type="ECO:0000256" key="8">
    <source>
        <dbReference type="RuleBase" id="RU363032"/>
    </source>
</evidence>
<evidence type="ECO:0000256" key="6">
    <source>
        <dbReference type="ARBA" id="ARBA00022989"/>
    </source>
</evidence>
<evidence type="ECO:0000256" key="2">
    <source>
        <dbReference type="ARBA" id="ARBA00022448"/>
    </source>
</evidence>
<keyword evidence="10" id="KW-0614">Plasmid</keyword>
<keyword evidence="7 8" id="KW-0472">Membrane</keyword>
<keyword evidence="2 8" id="KW-0813">Transport</keyword>
<organism evidence="10 11">
    <name type="scientific">Gemmobacter fulvus</name>
    <dbReference type="NCBI Taxonomy" id="2840474"/>
    <lineage>
        <taxon>Bacteria</taxon>
        <taxon>Pseudomonadati</taxon>
        <taxon>Pseudomonadota</taxon>
        <taxon>Alphaproteobacteria</taxon>
        <taxon>Rhodobacterales</taxon>
        <taxon>Paracoccaceae</taxon>
        <taxon>Gemmobacter</taxon>
    </lineage>
</organism>
<dbReference type="AlphaFoldDB" id="A0A975S3J0"/>
<keyword evidence="5 8" id="KW-0812">Transmembrane</keyword>
<protein>
    <submittedName>
        <fullName evidence="10">ABC transporter permease</fullName>
    </submittedName>
</protein>
<feature type="transmembrane region" description="Helical" evidence="8">
    <location>
        <begin position="135"/>
        <end position="155"/>
    </location>
</feature>
<comment type="subcellular location">
    <subcellularLocation>
        <location evidence="1">Cell inner membrane</location>
        <topology evidence="1">Multi-pass membrane protein</topology>
    </subcellularLocation>
    <subcellularLocation>
        <location evidence="8">Cell membrane</location>
        <topology evidence="8">Multi-pass membrane protein</topology>
    </subcellularLocation>
</comment>
<accession>A0A975S3J0</accession>
<sequence>MNPPKNPIVLTVFTLLVCLFLVVPIAIIMPLSFSSGSFLSYPLPGLSLRWYETVLQPTPWLAAVKNSLIIALGATAIATTLGTLAAYGLTIANFPGRGIIIGILISPLIVPMVIVALGIYFMFARMGLSGTFTGMILAHAAIGAPYVVITVSAALRGFDRRLVLASSSLGARPVTTFLSVILPLVAPGVISGALFAFMTSFDEVIIALFIASPAQFTLPRQLFSGLREQLDPSIIAISTLVIVFTVGLLAAYEVLRSRAARNQILR</sequence>
<feature type="transmembrane region" description="Helical" evidence="8">
    <location>
        <begin position="7"/>
        <end position="33"/>
    </location>
</feature>
<dbReference type="CDD" id="cd06261">
    <property type="entry name" value="TM_PBP2"/>
    <property type="match status" value="1"/>
</dbReference>
<feature type="domain" description="ABC transmembrane type-1" evidence="9">
    <location>
        <begin position="64"/>
        <end position="252"/>
    </location>
</feature>
<name>A0A975S3J0_9RHOB</name>
<evidence type="ECO:0000256" key="1">
    <source>
        <dbReference type="ARBA" id="ARBA00004429"/>
    </source>
</evidence>
<dbReference type="PANTHER" id="PTHR43357">
    <property type="entry name" value="INNER MEMBRANE ABC TRANSPORTER PERMEASE PROTEIN YDCV"/>
    <property type="match status" value="1"/>
</dbReference>
<evidence type="ECO:0000313" key="10">
    <source>
        <dbReference type="EMBL" id="QWK92153.1"/>
    </source>
</evidence>
<geneLocation type="plasmid" evidence="10 11">
    <name>p1</name>
</geneLocation>
<dbReference type="PANTHER" id="PTHR43357:SF4">
    <property type="entry name" value="INNER MEMBRANE ABC TRANSPORTER PERMEASE PROTEIN YDCV"/>
    <property type="match status" value="1"/>
</dbReference>
<feature type="transmembrane region" description="Helical" evidence="8">
    <location>
        <begin position="234"/>
        <end position="252"/>
    </location>
</feature>
<dbReference type="InterPro" id="IPR000515">
    <property type="entry name" value="MetI-like"/>
</dbReference>
<reference evidence="10" key="1">
    <citation type="submission" date="2021-06" db="EMBL/GenBank/DDBJ databases">
        <authorList>
            <person name="Lee C.-S."/>
            <person name="Jin L."/>
        </authorList>
    </citation>
    <scope>NUCLEOTIDE SEQUENCE</scope>
    <source>
        <strain evidence="10">Con5</strain>
        <plasmid evidence="10">p1</plasmid>
    </source>
</reference>
<dbReference type="Proteomes" id="UP000679352">
    <property type="component" value="Plasmid p1"/>
</dbReference>
<keyword evidence="6 8" id="KW-1133">Transmembrane helix</keyword>
<feature type="transmembrane region" description="Helical" evidence="8">
    <location>
        <begin position="176"/>
        <end position="198"/>
    </location>
</feature>
<dbReference type="InterPro" id="IPR035906">
    <property type="entry name" value="MetI-like_sf"/>
</dbReference>
<evidence type="ECO:0000256" key="4">
    <source>
        <dbReference type="ARBA" id="ARBA00022519"/>
    </source>
</evidence>